<feature type="domain" description="PKS/mFAS DH" evidence="18">
    <location>
        <begin position="2364"/>
        <end position="2641"/>
    </location>
</feature>
<keyword evidence="8" id="KW-0012">Acyltransferase</keyword>
<dbReference type="InterPro" id="IPR001227">
    <property type="entry name" value="Ac_transferase_dom_sf"/>
</dbReference>
<keyword evidence="5" id="KW-0677">Repeat</keyword>
<dbReference type="Pfam" id="PF00109">
    <property type="entry name" value="ketoacyl-synt"/>
    <property type="match status" value="2"/>
</dbReference>
<feature type="region of interest" description="N-terminal hotdog fold" evidence="14">
    <location>
        <begin position="2364"/>
        <end position="2487"/>
    </location>
</feature>
<evidence type="ECO:0000256" key="15">
    <source>
        <dbReference type="SAM" id="MobiDB-lite"/>
    </source>
</evidence>
<evidence type="ECO:0000256" key="8">
    <source>
        <dbReference type="ARBA" id="ARBA00023315"/>
    </source>
</evidence>
<dbReference type="InterPro" id="IPR020802">
    <property type="entry name" value="TesA-like"/>
</dbReference>
<dbReference type="GO" id="GO:0033068">
    <property type="term" value="P:macrolide biosynthetic process"/>
    <property type="evidence" value="ECO:0007669"/>
    <property type="project" value="UniProtKB-ARBA"/>
</dbReference>
<feature type="region of interest" description="C-terminal hotdog fold" evidence="14">
    <location>
        <begin position="2499"/>
        <end position="2641"/>
    </location>
</feature>
<feature type="active site" description="Proton donor; for dehydratase activity" evidence="14">
    <location>
        <position position="2558"/>
    </location>
</feature>
<dbReference type="PROSITE" id="PS50075">
    <property type="entry name" value="CARRIER"/>
    <property type="match status" value="2"/>
</dbReference>
<dbReference type="SMART" id="SM00825">
    <property type="entry name" value="PKS_KS"/>
    <property type="match status" value="2"/>
</dbReference>
<dbReference type="SUPFAM" id="SSF53901">
    <property type="entry name" value="Thiolase-like"/>
    <property type="match status" value="2"/>
</dbReference>
<evidence type="ECO:0000256" key="7">
    <source>
        <dbReference type="ARBA" id="ARBA00023268"/>
    </source>
</evidence>
<dbReference type="InterPro" id="IPR032821">
    <property type="entry name" value="PKS_assoc"/>
</dbReference>
<dbReference type="PROSITE" id="PS00606">
    <property type="entry name" value="KS3_1"/>
    <property type="match status" value="2"/>
</dbReference>
<keyword evidence="2" id="KW-0596">Phosphopantetheine</keyword>
<dbReference type="Pfam" id="PF08659">
    <property type="entry name" value="KR"/>
    <property type="match status" value="2"/>
</dbReference>
<dbReference type="Gene3D" id="3.40.50.720">
    <property type="entry name" value="NAD(P)-binding Rossmann-like Domain"/>
    <property type="match status" value="2"/>
</dbReference>
<evidence type="ECO:0000256" key="6">
    <source>
        <dbReference type="ARBA" id="ARBA00023194"/>
    </source>
</evidence>
<dbReference type="Gene3D" id="6.10.140.1830">
    <property type="match status" value="1"/>
</dbReference>
<dbReference type="InterPro" id="IPR020807">
    <property type="entry name" value="PKS_DH"/>
</dbReference>
<dbReference type="Gene3D" id="1.10.1200.10">
    <property type="entry name" value="ACP-like"/>
    <property type="match status" value="2"/>
</dbReference>
<dbReference type="InterPro" id="IPR015083">
    <property type="entry name" value="NorB/c/GfsB-D-like_docking"/>
</dbReference>
<dbReference type="PANTHER" id="PTHR43775">
    <property type="entry name" value="FATTY ACID SYNTHASE"/>
    <property type="match status" value="1"/>
</dbReference>
<dbReference type="KEGG" id="ahm:TL08_14575"/>
<dbReference type="Pfam" id="PF16197">
    <property type="entry name" value="KAsynt_C_assoc"/>
    <property type="match status" value="2"/>
</dbReference>
<dbReference type="Gene3D" id="3.40.47.10">
    <property type="match status" value="2"/>
</dbReference>
<dbReference type="InterPro" id="IPR042104">
    <property type="entry name" value="PKS_dehydratase_sf"/>
</dbReference>
<feature type="active site" description="Proton acceptor; for dehydratase activity" evidence="14">
    <location>
        <position position="2396"/>
    </location>
</feature>
<dbReference type="SMART" id="SM00827">
    <property type="entry name" value="PKS_AT"/>
    <property type="match status" value="2"/>
</dbReference>
<dbReference type="Gene3D" id="3.40.50.1820">
    <property type="entry name" value="alpha/beta hydrolase"/>
    <property type="match status" value="1"/>
</dbReference>
<dbReference type="Pfam" id="PF00698">
    <property type="entry name" value="Acyl_transf_1"/>
    <property type="match status" value="2"/>
</dbReference>
<evidence type="ECO:0000256" key="4">
    <source>
        <dbReference type="ARBA" id="ARBA00022679"/>
    </source>
</evidence>
<dbReference type="RefSeq" id="WP_069849603.1">
    <property type="nucleotide sequence ID" value="NZ_CP014859.1"/>
</dbReference>
<dbReference type="InterPro" id="IPR020806">
    <property type="entry name" value="PKS_PP-bd"/>
</dbReference>
<dbReference type="CDD" id="cd00833">
    <property type="entry name" value="PKS"/>
    <property type="match status" value="2"/>
</dbReference>
<evidence type="ECO:0000259" key="17">
    <source>
        <dbReference type="PROSITE" id="PS52004"/>
    </source>
</evidence>
<dbReference type="InterPro" id="IPR016035">
    <property type="entry name" value="Acyl_Trfase/lysoPLipase"/>
</dbReference>
<dbReference type="GO" id="GO:0004315">
    <property type="term" value="F:3-oxoacyl-[acyl-carrier-protein] synthase activity"/>
    <property type="evidence" value="ECO:0007669"/>
    <property type="project" value="InterPro"/>
</dbReference>
<comment type="pathway">
    <text evidence="11">Antibiotic biosynthesis; erythromycin biosynthesis.</text>
</comment>
<dbReference type="EC" id="2.3.1.94" evidence="13"/>
<dbReference type="GO" id="GO:0006633">
    <property type="term" value="P:fatty acid biosynthetic process"/>
    <property type="evidence" value="ECO:0007669"/>
    <property type="project" value="InterPro"/>
</dbReference>
<name>A0AAC9HRP5_9PSEU</name>
<evidence type="ECO:0000256" key="2">
    <source>
        <dbReference type="ARBA" id="ARBA00022450"/>
    </source>
</evidence>
<dbReference type="InterPro" id="IPR018201">
    <property type="entry name" value="Ketoacyl_synth_AS"/>
</dbReference>
<keyword evidence="20" id="KW-1185">Reference proteome</keyword>
<evidence type="ECO:0000259" key="18">
    <source>
        <dbReference type="PROSITE" id="PS52019"/>
    </source>
</evidence>
<comment type="catalytic activity">
    <reaction evidence="9">
        <text>6 (S)-methylmalonyl-CoA + propanoyl-CoA + 6 NADPH + 12 H(+) = 6-deoxyerythronolide B + 6 CO2 + 6 NADP(+) + 7 CoA + H2O</text>
        <dbReference type="Rhea" id="RHEA:23068"/>
        <dbReference type="ChEBI" id="CHEBI:15377"/>
        <dbReference type="ChEBI" id="CHEBI:15378"/>
        <dbReference type="ChEBI" id="CHEBI:16089"/>
        <dbReference type="ChEBI" id="CHEBI:16526"/>
        <dbReference type="ChEBI" id="CHEBI:57287"/>
        <dbReference type="ChEBI" id="CHEBI:57327"/>
        <dbReference type="ChEBI" id="CHEBI:57392"/>
        <dbReference type="ChEBI" id="CHEBI:57783"/>
        <dbReference type="ChEBI" id="CHEBI:58349"/>
        <dbReference type="EC" id="2.3.1.94"/>
    </reaction>
</comment>
<dbReference type="InterPro" id="IPR014043">
    <property type="entry name" value="Acyl_transferase_dom"/>
</dbReference>
<dbReference type="InterPro" id="IPR049552">
    <property type="entry name" value="PKS_DH_N"/>
</dbReference>
<dbReference type="InterPro" id="IPR049900">
    <property type="entry name" value="PKS_mFAS_DH"/>
</dbReference>
<evidence type="ECO:0000256" key="5">
    <source>
        <dbReference type="ARBA" id="ARBA00022737"/>
    </source>
</evidence>
<dbReference type="InterPro" id="IPR006162">
    <property type="entry name" value="Ppantetheine_attach_site"/>
</dbReference>
<sequence length="3472" mass="367161">MADDDKIRTYLRRVTAELQQTRVRLQEAQDRNREPLAIVGMGARFPGGADTPEKLWRLVVDEVDTMGGFPTDRGWDLGSLFDPDPDMPGKTYTDQGAFLADAADFDPAPFGISPREARSMDPQQRLLLETSWEALESAGIDPTSLRGSPTGVFVGGNAIEHTTLLMNSAEDQGYALTGGSGSVLSGRVSYALGLEGPAVSVDTACSSSLVALHLAMQSLRQGDCTLAFAAGAGILSTPGAFVTLARQRGLAADGRCKAFSADADGIGWGEGVGVVLIERLSDAVANGHPVLAVIRGSAVNQDGASNGISAPNGPSQERVITAALANAGLRSDEVDVVEAHGTGTSLGDPIEAQALLATYGRDRAEPLWLGSIKTNIGHTQVVSGIVGVIKMALALQHRRMPKTLHVGEPTREVDWTSGNIRLLTEARDWPDPGRPRRAGVSSFGLSGTNAHVILEEAPQAPAEQPRNSKDDRAVLPWVLSAASASALSENARRLAAQVAEHPEHDTTDIGLSLATTRAALEHRAVVIGSDRAELTAALDAVAAGRADPAVVRGSAGRPKVAFVFPGQGSQWAGMGRELWATSPVFAASMQRCEEALAPYVDWSLREVIERDDFTDVRVLQPATFAIVVSLAELWRSYGIEPGAVIGHSQGEIAAAVVAGALSLTEGARIIALRSRLIEKLMVGHGRLASVALSHAEARRRIEPWSGRLWIGGVNGPSSVVVSGAAAALDEFLAGCAAEEIRARVVATFGSHSPMVDVIRDEFLDGLRDLSPTRSSVGFFSTVTGGRLDTATMDAEYWFRNLREPVEFEATTTELMRRGFDVFIEIGPHPVMAVPLQQIADAADRPATVLGSLRRDDGGQRRILTSLGEAFTAGVAVRWSQLYPGGRRVSLPTYAFDRRSFWLDQTSLVAAPDPTTASFWAAVDNADLDALSAELGLPDSALVEVVPALSAWRRRGRSQATIDGWRYRIDWQPVPVREGVVLTGTWLVVAPEGVDCTAITEAMTGAEPIVLTVPADATRQSLAEALREHTEPAGVLSLLGLAEGPHPQHEGVPLAAAATLLLAQALDDAGITAPRRLLTRGATETGEAAQTWALAQITGLEAPATWGGVIDLDHDWAAEHLADALTSDQDQLRLGPDGLRTRRLVRAPLTPANPIREWTPRGTVLITGGTGGIGAHLARWAAEHGAEHLVLVSRRGMDAPGAETLRDELLALGVAVTVTACDITDRAALAEVLAAIPAELPLTAVLHTAGATLGYVEIKDTTTADLATAAGGKVLGARHLDELTAEIPLDAFVLFSSGASAWGSIGSAAYGSANGYLDGLAAQRRARGLPATAIAWGAWRDSGMAGGDTAEVLGRLGFSMMDPDLATTILSQAVAHAETGLIVAELDWERFAPSYAMSRRRPFLDGVPEAVRALRGSAPDETEVSGLRSELAGCSAARRREILTELVRTEAAAVLQLATPQDIAVAKPFQLLGFDSLTAMELRNRLQTATGLALPATLLFDHPTTRELVSWLDTRLGGLVEDTPRAAPQPVEADEPIAIVGMACRFPGGVTDPDRLWDLLTGGVDAMAGFPQDRGWPTEQPDSALRFVERGAFLYDAGDFDAEFFEISPREAAATDPQQRILLETAWETLERAGIDPWSLRGSSTGVFVGATTQEYTALTMNSPAAMSAGYSLTGTSASVMSGRISYALGLEGPAVTVDTACSSSLVSLHLAAQALRNGECDLALAGGVTVMATPGVFMEFTRQGGLAGDGRCKSFADEADGTGWGEGVGLVALQRLSEARREGRTILAVVAGSAVNQDGASNGLTAPSGPSQQRVIRAALATAGLTPAEVDVVEAHGTGTRLGDPIEAQALLATYGADRPSDRPLLLGSIKSNIGHTQYAAGIAGVIKTILALRHGIVPATLHAEHPTTQVDWTAGAVELVTSARSWPTTGRPRRAGVSSFGMSGTNAHLILEQSTDAPATSTADAVGPLVVSARSANGLTAQTERIDDWLDDNPDAPAADVVWSLATGRAGLEHRAFRSADADWQRGTVSPGGFGVLFTGQGSQHPDMGSHPLIAPEYARVRALFDPETFDGDPDSTGVAQPAVFALQIALWKLWESWGLRPDRLIGHSVGEFAAAVAAGVWSLEDACRIVAARARLMQALPAGGAMLAVDRPVPEVPASIAIAAVNSPTSTVLSGPAVELDALADRLRAAGARVKRLPVSHAFHSALMEPMLADFAAVLETVEFHPPRLSIIATSGAGGDIGTPGYWVDQIRATVCFADAVHTAVTEGVDTFLELGPDAVLTQMVLETDETITAIPAQRGDHDQLHEALGRMWLRGFEPTWPAILPRSARADLPTYPFQHRTYWLDAPPAVRLPAGMRAGDHRFLTAEFPLADADVHLLTGVLDPRTTPWLRDHVLADTPILPGTAFVDLALHAATRTGHDAVTDLVVHTPLVLATAADLQARVTRPSAQGRAELTIHSRPTGAATDEPWTLHATGSLGDSPQADRPDGQPWPPAEATEVSLATFYSGLVEGGIDYGDTFHGLRRLWQRGGDLFAEVELPAGHTADGHVVHPALADAALQPLALGLLGEGLPDRESVHGLPFSWSDVRWYGSTTAETVRVRLTPEGRDAVRVLITDSAETPLLSIGSVTLRPPAQAIAAAPLYELSWPPAPAIETTTGSWAVLGLDPWGLGIEQLDDLAGRIPRNLVLCADGTGELPAAAHHLTRRITETLRPLLADERLRGTRVVVLTRHAVGIDGQPVRDLAAAAGWGLVRAVQSEYPGQVALVDLDDSPASARLLSTMDLDGEPQLAIREGVAHVPRLARIDRAPGIDPRPTTRFDPDRTVLITGASGALAGLVARHLVQAHGVRRLLLTSRRGAQAPRSVELAAELAESGARVDVVSCDVADRAALSALLADIDDAAPLGAVVHTAGLVSDGLFETLTPERLGDVLRPKVDAGWLLHELTRESDLSAFVLFSSAAGVLGSAGQSNYAAANAFLDGLAAHRHASGLPALALDWGWWDLDGGMAAELDDQNRGRMTGAGLLPFDAARGMAAFDAACAIGDRPVLVPIRLNPVAADPAAPMPPVLRALARSTPRPTTMDNTAEDLRRLEPLERFAAVLSLVQRLTAGVLGHRAPEDIDPGRAFGELGFDSLTSVELRNLLNGALGLRLPATVIFDHPTVAELAQVVDGTLADTEVDPTPEPTAESAVDDSSVLDSVEVLYRRALEAGLYEASEKILSNTAVLRRSFSEDDDQVPGPKPVRLGTGDGQLPIIGLPSTSAWSSDQEMVAVAGGLRNQHDVWSIMAPGFVAGERVADGIDALTAYYERQIRTIAGDRPFALAGRSSGGSVAYAVAQRLEAAGMPVQAVILLDTYLSGTEQTKYIMPVMESKTLELEKKFGRMTGVRLTAMAAYFMMFELWQPTPLKARVLLVRASEAVGHDPSQGGQLPGEEWQTVWPVPIDIVDVPGDHYSMIEEHRDVTTAAIHDWLIDS</sequence>
<dbReference type="SUPFAM" id="SSF47336">
    <property type="entry name" value="ACP-like"/>
    <property type="match status" value="2"/>
</dbReference>
<dbReference type="GO" id="GO:0047879">
    <property type="term" value="F:erythronolide synthase activity"/>
    <property type="evidence" value="ECO:0007669"/>
    <property type="project" value="UniProtKB-EC"/>
</dbReference>
<reference evidence="20" key="1">
    <citation type="submission" date="2016-03" db="EMBL/GenBank/DDBJ databases">
        <title>Complete genome sequence of the type strain Actinoalloteichus hymeniacidonis DSM 45092.</title>
        <authorList>
            <person name="Schaffert L."/>
            <person name="Albersmeier A."/>
            <person name="Winkler A."/>
            <person name="Kalinowski J."/>
            <person name="Zotchev S."/>
            <person name="Ruckert C."/>
        </authorList>
    </citation>
    <scope>NUCLEOTIDE SEQUENCE [LARGE SCALE GENOMIC DNA]</scope>
    <source>
        <strain evidence="20">HPA177(T) (DSM 45092(T))</strain>
    </source>
</reference>
<keyword evidence="4" id="KW-0808">Transferase</keyword>
<evidence type="ECO:0000256" key="11">
    <source>
        <dbReference type="ARBA" id="ARBA00060622"/>
    </source>
</evidence>
<dbReference type="InterPro" id="IPR013968">
    <property type="entry name" value="PKS_KR"/>
</dbReference>
<dbReference type="CDD" id="cd08956">
    <property type="entry name" value="KR_3_FAS_SDR_x"/>
    <property type="match status" value="1"/>
</dbReference>
<feature type="domain" description="Ketosynthase family 3 (KS3)" evidence="17">
    <location>
        <begin position="33"/>
        <end position="456"/>
    </location>
</feature>
<comment type="function">
    <text evidence="10">Involved in the biosynthesis of antibiotic erythromycin via the biosynthesis of its aglycone precursor, 6-deoxyerythronolide B (6-dEB).</text>
</comment>
<dbReference type="InterPro" id="IPR014031">
    <property type="entry name" value="Ketoacyl_synth_C"/>
</dbReference>
<evidence type="ECO:0000256" key="1">
    <source>
        <dbReference type="ARBA" id="ARBA00001957"/>
    </source>
</evidence>
<dbReference type="FunFam" id="3.40.366.10:FF:000002">
    <property type="entry name" value="Probable polyketide synthase 2"/>
    <property type="match status" value="1"/>
</dbReference>
<evidence type="ECO:0000256" key="10">
    <source>
        <dbReference type="ARBA" id="ARBA00060158"/>
    </source>
</evidence>
<dbReference type="CDD" id="cd08952">
    <property type="entry name" value="KR_1_SDR_x"/>
    <property type="match status" value="1"/>
</dbReference>
<dbReference type="InterPro" id="IPR016039">
    <property type="entry name" value="Thiolase-like"/>
</dbReference>
<dbReference type="Gene3D" id="3.30.70.3290">
    <property type="match status" value="2"/>
</dbReference>
<evidence type="ECO:0000256" key="9">
    <source>
        <dbReference type="ARBA" id="ARBA00052442"/>
    </source>
</evidence>
<dbReference type="Pfam" id="PF08990">
    <property type="entry name" value="Docking"/>
    <property type="match status" value="1"/>
</dbReference>
<dbReference type="InterPro" id="IPR036736">
    <property type="entry name" value="ACP-like_sf"/>
</dbReference>
<dbReference type="SUPFAM" id="SSF55048">
    <property type="entry name" value="Probable ACP-binding domain of malonyl-CoA ACP transacylase"/>
    <property type="match status" value="2"/>
</dbReference>
<dbReference type="SUPFAM" id="SSF53474">
    <property type="entry name" value="alpha/beta-Hydrolases"/>
    <property type="match status" value="1"/>
</dbReference>
<dbReference type="Proteomes" id="UP000095210">
    <property type="component" value="Chromosome"/>
</dbReference>
<dbReference type="InterPro" id="IPR009081">
    <property type="entry name" value="PP-bd_ACP"/>
</dbReference>
<gene>
    <name evidence="19" type="ORF">TL08_14575</name>
</gene>
<dbReference type="Pfam" id="PF21089">
    <property type="entry name" value="PKS_DH_N"/>
    <property type="match status" value="1"/>
</dbReference>
<dbReference type="SMART" id="SM00823">
    <property type="entry name" value="PKS_PP"/>
    <property type="match status" value="2"/>
</dbReference>
<evidence type="ECO:0000256" key="14">
    <source>
        <dbReference type="PROSITE-ProRule" id="PRU01363"/>
    </source>
</evidence>
<dbReference type="NCBIfam" id="NF045894">
    <property type="entry name" value="PKS_plus_SDR"/>
    <property type="match status" value="1"/>
</dbReference>
<evidence type="ECO:0000313" key="20">
    <source>
        <dbReference type="Proteomes" id="UP000095210"/>
    </source>
</evidence>
<keyword evidence="7" id="KW-0511">Multifunctional enzyme</keyword>
<dbReference type="GO" id="GO:0004312">
    <property type="term" value="F:fatty acid synthase activity"/>
    <property type="evidence" value="ECO:0007669"/>
    <property type="project" value="TreeGrafter"/>
</dbReference>
<dbReference type="InterPro" id="IPR036291">
    <property type="entry name" value="NAD(P)-bd_dom_sf"/>
</dbReference>
<dbReference type="Pfam" id="PF00975">
    <property type="entry name" value="Thioesterase"/>
    <property type="match status" value="1"/>
</dbReference>
<dbReference type="Pfam" id="PF18369">
    <property type="entry name" value="PKS_DE"/>
    <property type="match status" value="1"/>
</dbReference>
<dbReference type="Gene3D" id="3.10.129.110">
    <property type="entry name" value="Polyketide synthase dehydratase"/>
    <property type="match status" value="1"/>
</dbReference>
<comment type="subunit">
    <text evidence="12">Homodimer. Erythronolide synthase is composed of EryAI, EryAII and EryAIII multimodular (2 modules) polypeptides each coding for a functional synthase subunit which participates in 2 of the six FAS-like elongation steps required for formation of the polyketide. Module 1, 2, 3, 4, 5, and 6 participating in biosynthesis steps 1, 2, 3, 4, 5, and 6, respectively.</text>
</comment>
<dbReference type="SUPFAM" id="SSF51735">
    <property type="entry name" value="NAD(P)-binding Rossmann-fold domains"/>
    <property type="match status" value="4"/>
</dbReference>
<dbReference type="InterPro" id="IPR020841">
    <property type="entry name" value="PKS_Beta-ketoAc_synthase_dom"/>
</dbReference>
<protein>
    <recommendedName>
        <fullName evidence="13">6-deoxyerythronolide-B synthase</fullName>
        <ecNumber evidence="13">2.3.1.94</ecNumber>
    </recommendedName>
</protein>
<feature type="region of interest" description="Disordered" evidence="15">
    <location>
        <begin position="2462"/>
        <end position="2496"/>
    </location>
</feature>
<proteinExistence type="predicted"/>
<accession>A0AAC9HRP5</accession>
<feature type="domain" description="Carrier" evidence="16">
    <location>
        <begin position="3098"/>
        <end position="3173"/>
    </location>
</feature>
<evidence type="ECO:0000313" key="19">
    <source>
        <dbReference type="EMBL" id="AOS63726.1"/>
    </source>
</evidence>
<dbReference type="InterPro" id="IPR041618">
    <property type="entry name" value="PKS_DE"/>
</dbReference>
<dbReference type="InterPro" id="IPR049551">
    <property type="entry name" value="PKS_DH_C"/>
</dbReference>
<evidence type="ECO:0000256" key="3">
    <source>
        <dbReference type="ARBA" id="ARBA00022553"/>
    </source>
</evidence>
<dbReference type="SMART" id="SM00822">
    <property type="entry name" value="PKS_KR"/>
    <property type="match status" value="2"/>
</dbReference>
<dbReference type="InterPro" id="IPR055123">
    <property type="entry name" value="SpnB-like_Rossmann"/>
</dbReference>
<dbReference type="InterPro" id="IPR001031">
    <property type="entry name" value="Thioesterase"/>
</dbReference>
<dbReference type="InterPro" id="IPR050091">
    <property type="entry name" value="PKS_NRPS_Biosynth_Enz"/>
</dbReference>
<dbReference type="Pfam" id="PF02801">
    <property type="entry name" value="Ketoacyl-synt_C"/>
    <property type="match status" value="2"/>
</dbReference>
<dbReference type="Pfam" id="PF22953">
    <property type="entry name" value="SpnB_Rossmann"/>
    <property type="match status" value="1"/>
</dbReference>
<dbReference type="InterPro" id="IPR029058">
    <property type="entry name" value="AB_hydrolase_fold"/>
</dbReference>
<dbReference type="FunFam" id="1.10.1200.10:FF:000007">
    <property type="entry name" value="Probable polyketide synthase pks17"/>
    <property type="match status" value="2"/>
</dbReference>
<dbReference type="EMBL" id="CP014859">
    <property type="protein sequence ID" value="AOS63726.1"/>
    <property type="molecule type" value="Genomic_DNA"/>
</dbReference>
<dbReference type="SMART" id="SM00826">
    <property type="entry name" value="PKS_DH"/>
    <property type="match status" value="1"/>
</dbReference>
<dbReference type="PANTHER" id="PTHR43775:SF51">
    <property type="entry name" value="INACTIVE PHENOLPHTHIOCEROL SYNTHESIS POLYKETIDE SYNTHASE TYPE I PKS1-RELATED"/>
    <property type="match status" value="1"/>
</dbReference>
<dbReference type="InterPro" id="IPR016036">
    <property type="entry name" value="Malonyl_transacylase_ACP-bd"/>
</dbReference>
<dbReference type="PROSITE" id="PS52019">
    <property type="entry name" value="PKS_MFAS_DH"/>
    <property type="match status" value="1"/>
</dbReference>
<evidence type="ECO:0000259" key="16">
    <source>
        <dbReference type="PROSITE" id="PS50075"/>
    </source>
</evidence>
<dbReference type="SMART" id="SM00824">
    <property type="entry name" value="PKS_TE"/>
    <property type="match status" value="1"/>
</dbReference>
<evidence type="ECO:0000256" key="13">
    <source>
        <dbReference type="ARBA" id="ARBA00066981"/>
    </source>
</evidence>
<keyword evidence="6" id="KW-0045">Antibiotic biosynthesis</keyword>
<dbReference type="InterPro" id="IPR014030">
    <property type="entry name" value="Ketoacyl_synth_N"/>
</dbReference>
<dbReference type="PROSITE" id="PS52004">
    <property type="entry name" value="KS3_2"/>
    <property type="match status" value="2"/>
</dbReference>
<dbReference type="Pfam" id="PF00550">
    <property type="entry name" value="PP-binding"/>
    <property type="match status" value="2"/>
</dbReference>
<keyword evidence="3" id="KW-0597">Phosphoprotein</keyword>
<dbReference type="SUPFAM" id="SSF52151">
    <property type="entry name" value="FabD/lysophospholipase-like"/>
    <property type="match status" value="2"/>
</dbReference>
<feature type="region of interest" description="Disordered" evidence="15">
    <location>
        <begin position="3230"/>
        <end position="3249"/>
    </location>
</feature>
<dbReference type="SMART" id="SM01294">
    <property type="entry name" value="PKS_PP_betabranch"/>
    <property type="match status" value="2"/>
</dbReference>
<feature type="domain" description="Carrier" evidence="16">
    <location>
        <begin position="1440"/>
        <end position="1515"/>
    </location>
</feature>
<evidence type="ECO:0000256" key="12">
    <source>
        <dbReference type="ARBA" id="ARBA00063272"/>
    </source>
</evidence>
<comment type="cofactor">
    <cofactor evidence="1">
        <name>pantetheine 4'-phosphate</name>
        <dbReference type="ChEBI" id="CHEBI:47942"/>
    </cofactor>
</comment>
<feature type="domain" description="Ketosynthase family 3 (KS3)" evidence="17">
    <location>
        <begin position="1533"/>
        <end position="1954"/>
    </location>
</feature>
<dbReference type="InterPro" id="IPR057326">
    <property type="entry name" value="KR_dom"/>
</dbReference>
<dbReference type="GO" id="GO:0031177">
    <property type="term" value="F:phosphopantetheine binding"/>
    <property type="evidence" value="ECO:0007669"/>
    <property type="project" value="InterPro"/>
</dbReference>
<organism evidence="19 20">
    <name type="scientific">Actinoalloteichus hymeniacidonis</name>
    <dbReference type="NCBI Taxonomy" id="340345"/>
    <lineage>
        <taxon>Bacteria</taxon>
        <taxon>Bacillati</taxon>
        <taxon>Actinomycetota</taxon>
        <taxon>Actinomycetes</taxon>
        <taxon>Pseudonocardiales</taxon>
        <taxon>Pseudonocardiaceae</taxon>
        <taxon>Actinoalloteichus</taxon>
    </lineage>
</organism>
<dbReference type="PROSITE" id="PS00012">
    <property type="entry name" value="PHOSPHOPANTETHEINE"/>
    <property type="match status" value="2"/>
</dbReference>
<dbReference type="Pfam" id="PF14765">
    <property type="entry name" value="PS-DH"/>
    <property type="match status" value="1"/>
</dbReference>
<dbReference type="Gene3D" id="3.40.366.10">
    <property type="entry name" value="Malonyl-Coenzyme A Acyl Carrier Protein, domain 2"/>
    <property type="match status" value="2"/>
</dbReference>
<dbReference type="FunFam" id="3.40.47.10:FF:000019">
    <property type="entry name" value="Polyketide synthase type I"/>
    <property type="match status" value="2"/>
</dbReference>